<organism evidence="15 16">
    <name type="scientific">Aquilutibacter rugosus</name>
    <dbReference type="NCBI Taxonomy" id="3115820"/>
    <lineage>
        <taxon>Bacteria</taxon>
        <taxon>Pseudomonadati</taxon>
        <taxon>Pseudomonadota</taxon>
        <taxon>Gammaproteobacteria</taxon>
        <taxon>Lysobacterales</taxon>
        <taxon>Lysobacteraceae</taxon>
        <taxon>Aquilutibacter</taxon>
    </lineage>
</organism>
<evidence type="ECO:0000256" key="7">
    <source>
        <dbReference type="ARBA" id="ARBA00022989"/>
    </source>
</evidence>
<keyword evidence="7 13" id="KW-1133">Transmembrane helix</keyword>
<evidence type="ECO:0000256" key="6">
    <source>
        <dbReference type="ARBA" id="ARBA00022737"/>
    </source>
</evidence>
<dbReference type="CDD" id="cd09110">
    <property type="entry name" value="PLDc_CLS_1"/>
    <property type="match status" value="1"/>
</dbReference>
<dbReference type="InterPro" id="IPR022924">
    <property type="entry name" value="Cardiolipin_synthase"/>
</dbReference>
<evidence type="ECO:0000256" key="11">
    <source>
        <dbReference type="ARBA" id="ARBA00023264"/>
    </source>
</evidence>
<keyword evidence="4" id="KW-0808">Transferase</keyword>
<dbReference type="Pfam" id="PF13396">
    <property type="entry name" value="PLDc_N"/>
    <property type="match status" value="1"/>
</dbReference>
<feature type="transmembrane region" description="Helical" evidence="13">
    <location>
        <begin position="12"/>
        <end position="32"/>
    </location>
</feature>
<dbReference type="InterPro" id="IPR025202">
    <property type="entry name" value="PLD-like_dom"/>
</dbReference>
<evidence type="ECO:0000256" key="12">
    <source>
        <dbReference type="NCBIfam" id="TIGR04265"/>
    </source>
</evidence>
<dbReference type="Gene3D" id="3.30.870.10">
    <property type="entry name" value="Endonuclease Chain A"/>
    <property type="match status" value="2"/>
</dbReference>
<dbReference type="CDD" id="cd09112">
    <property type="entry name" value="PLDc_CLS_2"/>
    <property type="match status" value="1"/>
</dbReference>
<keyword evidence="2" id="KW-1003">Cell membrane</keyword>
<evidence type="ECO:0000259" key="14">
    <source>
        <dbReference type="PROSITE" id="PS50035"/>
    </source>
</evidence>
<feature type="domain" description="PLD phosphodiesterase" evidence="14">
    <location>
        <begin position="212"/>
        <end position="239"/>
    </location>
</feature>
<keyword evidence="9 13" id="KW-0472">Membrane</keyword>
<dbReference type="RefSeq" id="WP_331703260.1">
    <property type="nucleotide sequence ID" value="NZ_JAZHBO010000001.1"/>
</dbReference>
<dbReference type="PANTHER" id="PTHR21248:SF22">
    <property type="entry name" value="PHOSPHOLIPASE D"/>
    <property type="match status" value="1"/>
</dbReference>
<keyword evidence="3" id="KW-0444">Lipid biosynthesis</keyword>
<evidence type="ECO:0000256" key="5">
    <source>
        <dbReference type="ARBA" id="ARBA00022692"/>
    </source>
</evidence>
<keyword evidence="6" id="KW-0677">Repeat</keyword>
<gene>
    <name evidence="15" type="primary">cls</name>
    <name evidence="15" type="ORF">V3390_02750</name>
</gene>
<evidence type="ECO:0000313" key="16">
    <source>
        <dbReference type="Proteomes" id="UP001356170"/>
    </source>
</evidence>
<evidence type="ECO:0000256" key="1">
    <source>
        <dbReference type="ARBA" id="ARBA00004651"/>
    </source>
</evidence>
<name>A0ABU7V013_9GAMM</name>
<sequence>MIEFLTGLPYLKLLLIGFWLAYVLILGAWIVLQKRDPAATLSWIISLSLLPYVGFLIYYLIGPMRVHRQRLRRLRSSANFRKIDAFKDKDRDAVELSRMIQASTGLAPTTARSVKLLVDGGNKYPALLEAIAGARDHIHIEYYIFLGDKTGNSILQALITKAREGVKVRLLIDAVGSSKLKRKVLVPLIEAGGEVAWFHPTRWFRFWQKSWMNLRTHRKIVVIDDTIGFCGGINVTDDEDERLSDRAFRDLHVRLEGNIVRSLQLLFMEDWAYATDTKPLPIAHPTPVTGPVLAQIVASGPDSNVEAIHRTFVTMINNAKSRVWLMTPYFVPGEAARMALTSAAYSGLDVRVMLPKVSDSKLVTHAARSYFDELLEAGVKIHEYGPRMLHSKAILCDDETFMVGSANFDQRSFRLNFEAMVLIQDRAIGDEFAELFEYEMKSAPLVRDDRHRGFFSAKLPEAVARLMSPLL</sequence>
<dbReference type="PANTHER" id="PTHR21248">
    <property type="entry name" value="CARDIOLIPIN SYNTHASE"/>
    <property type="match status" value="1"/>
</dbReference>
<dbReference type="PROSITE" id="PS50035">
    <property type="entry name" value="PLD"/>
    <property type="match status" value="2"/>
</dbReference>
<reference evidence="15 16" key="1">
    <citation type="submission" date="2024-01" db="EMBL/GenBank/DDBJ databases">
        <title>Novel species of the genus Luteimonas isolated from rivers.</title>
        <authorList>
            <person name="Lu H."/>
        </authorList>
    </citation>
    <scope>NUCLEOTIDE SEQUENCE [LARGE SCALE GENOMIC DNA]</scope>
    <source>
        <strain evidence="15 16">FXH3W</strain>
    </source>
</reference>
<comment type="subcellular location">
    <subcellularLocation>
        <location evidence="1">Cell membrane</location>
        <topology evidence="1">Multi-pass membrane protein</topology>
    </subcellularLocation>
</comment>
<evidence type="ECO:0000256" key="10">
    <source>
        <dbReference type="ARBA" id="ARBA00023209"/>
    </source>
</evidence>
<dbReference type="EMBL" id="JAZHBO010000001">
    <property type="protein sequence ID" value="MEF2155152.1"/>
    <property type="molecule type" value="Genomic_DNA"/>
</dbReference>
<evidence type="ECO:0000256" key="3">
    <source>
        <dbReference type="ARBA" id="ARBA00022516"/>
    </source>
</evidence>
<dbReference type="Pfam" id="PF13091">
    <property type="entry name" value="PLDc_2"/>
    <property type="match status" value="2"/>
</dbReference>
<evidence type="ECO:0000256" key="13">
    <source>
        <dbReference type="SAM" id="Phobius"/>
    </source>
</evidence>
<dbReference type="EC" id="2.7.8.-" evidence="12"/>
<accession>A0ABU7V013</accession>
<keyword evidence="10" id="KW-0594">Phospholipid biosynthesis</keyword>
<dbReference type="SUPFAM" id="SSF56024">
    <property type="entry name" value="Phospholipase D/nuclease"/>
    <property type="match status" value="2"/>
</dbReference>
<evidence type="ECO:0000256" key="2">
    <source>
        <dbReference type="ARBA" id="ARBA00022475"/>
    </source>
</evidence>
<keyword evidence="8" id="KW-0443">Lipid metabolism</keyword>
<proteinExistence type="predicted"/>
<dbReference type="NCBIfam" id="TIGR04265">
    <property type="entry name" value="bac_cardiolipin"/>
    <property type="match status" value="1"/>
</dbReference>
<evidence type="ECO:0000256" key="4">
    <source>
        <dbReference type="ARBA" id="ARBA00022679"/>
    </source>
</evidence>
<keyword evidence="5 13" id="KW-0812">Transmembrane</keyword>
<feature type="transmembrane region" description="Helical" evidence="13">
    <location>
        <begin position="38"/>
        <end position="61"/>
    </location>
</feature>
<evidence type="ECO:0000256" key="8">
    <source>
        <dbReference type="ARBA" id="ARBA00023098"/>
    </source>
</evidence>
<evidence type="ECO:0000256" key="9">
    <source>
        <dbReference type="ARBA" id="ARBA00023136"/>
    </source>
</evidence>
<comment type="caution">
    <text evidence="15">The sequence shown here is derived from an EMBL/GenBank/DDBJ whole genome shotgun (WGS) entry which is preliminary data.</text>
</comment>
<dbReference type="InterPro" id="IPR001736">
    <property type="entry name" value="PLipase_D/transphosphatidylase"/>
</dbReference>
<protein>
    <recommendedName>
        <fullName evidence="12">Cardiolipin synthase</fullName>
        <ecNumber evidence="12">2.7.8.-</ecNumber>
    </recommendedName>
</protein>
<feature type="domain" description="PLD phosphodiesterase" evidence="14">
    <location>
        <begin position="385"/>
        <end position="412"/>
    </location>
</feature>
<keyword evidence="11" id="KW-1208">Phospholipid metabolism</keyword>
<dbReference type="Proteomes" id="UP001356170">
    <property type="component" value="Unassembled WGS sequence"/>
</dbReference>
<evidence type="ECO:0000313" key="15">
    <source>
        <dbReference type="EMBL" id="MEF2155152.1"/>
    </source>
</evidence>
<dbReference type="SMART" id="SM00155">
    <property type="entry name" value="PLDc"/>
    <property type="match status" value="2"/>
</dbReference>
<dbReference type="InterPro" id="IPR027379">
    <property type="entry name" value="CLS_N"/>
</dbReference>
<keyword evidence="16" id="KW-1185">Reference proteome</keyword>